<dbReference type="InterPro" id="IPR048680">
    <property type="entry name" value="COG4_N"/>
</dbReference>
<reference evidence="12" key="2">
    <citation type="submission" date="2010-04" db="EMBL/GenBank/DDBJ databases">
        <authorList>
            <person name="Buell R."/>
            <person name="Hamilton J."/>
            <person name="Hostetler J."/>
        </authorList>
    </citation>
    <scope>NUCLEOTIDE SEQUENCE [LARGE SCALE GENOMIC DNA]</scope>
    <source>
        <strain evidence="12">DAOM:BR144</strain>
    </source>
</reference>
<comment type="subcellular location">
    <subcellularLocation>
        <location evidence="1">Golgi apparatus membrane</location>
        <topology evidence="1">Peripheral membrane protein</topology>
    </subcellularLocation>
</comment>
<evidence type="ECO:0000256" key="2">
    <source>
        <dbReference type="ARBA" id="ARBA00009215"/>
    </source>
</evidence>
<evidence type="ECO:0000259" key="10">
    <source>
        <dbReference type="SMART" id="SM00762"/>
    </source>
</evidence>
<dbReference type="SMART" id="SM00762">
    <property type="entry name" value="Cog4"/>
    <property type="match status" value="1"/>
</dbReference>
<dbReference type="HOGENOM" id="CLU_014853_1_0_1"/>
<dbReference type="GO" id="GO:0000139">
    <property type="term" value="C:Golgi membrane"/>
    <property type="evidence" value="ECO:0007669"/>
    <property type="project" value="UniProtKB-SubCell"/>
</dbReference>
<evidence type="ECO:0000313" key="12">
    <source>
        <dbReference type="Proteomes" id="UP000019132"/>
    </source>
</evidence>
<dbReference type="Gene3D" id="1.20.58.1970">
    <property type="match status" value="1"/>
</dbReference>
<dbReference type="OMA" id="RASECQQ"/>
<feature type="domain" description="COG4 transport protein middle alpha-helical bundle" evidence="10">
    <location>
        <begin position="152"/>
        <end position="511"/>
    </location>
</feature>
<evidence type="ECO:0000256" key="9">
    <source>
        <dbReference type="SAM" id="MobiDB-lite"/>
    </source>
</evidence>
<evidence type="ECO:0000256" key="4">
    <source>
        <dbReference type="ARBA" id="ARBA00022448"/>
    </source>
</evidence>
<dbReference type="Pfam" id="PF08318">
    <property type="entry name" value="COG4_m"/>
    <property type="match status" value="1"/>
</dbReference>
<comment type="similarity">
    <text evidence="2">Belongs to the COG4 family.</text>
</comment>
<name>K3WPM2_GLOUD</name>
<feature type="compositionally biased region" description="Polar residues" evidence="9">
    <location>
        <begin position="323"/>
        <end position="333"/>
    </location>
</feature>
<protein>
    <recommendedName>
        <fullName evidence="3">Conserved oligomeric Golgi complex subunit 4</fullName>
    </recommendedName>
    <alternativeName>
        <fullName evidence="8">Component of oligomeric Golgi complex 4</fullName>
    </alternativeName>
</protein>
<feature type="region of interest" description="Disordered" evidence="9">
    <location>
        <begin position="376"/>
        <end position="404"/>
    </location>
</feature>
<keyword evidence="12" id="KW-1185">Reference proteome</keyword>
<dbReference type="AlphaFoldDB" id="K3WPM2"/>
<dbReference type="InterPro" id="IPR013167">
    <property type="entry name" value="COG4_M"/>
</dbReference>
<organism evidence="11 12">
    <name type="scientific">Globisporangium ultimum (strain ATCC 200006 / CBS 805.95 / DAOM BR144)</name>
    <name type="common">Pythium ultimum</name>
    <dbReference type="NCBI Taxonomy" id="431595"/>
    <lineage>
        <taxon>Eukaryota</taxon>
        <taxon>Sar</taxon>
        <taxon>Stramenopiles</taxon>
        <taxon>Oomycota</taxon>
        <taxon>Peronosporomycetes</taxon>
        <taxon>Pythiales</taxon>
        <taxon>Pythiaceae</taxon>
        <taxon>Globisporangium</taxon>
    </lineage>
</organism>
<keyword evidence="6" id="KW-0333">Golgi apparatus</keyword>
<feature type="region of interest" description="Disordered" evidence="9">
    <location>
        <begin position="310"/>
        <end position="334"/>
    </location>
</feature>
<dbReference type="EMBL" id="GL376560">
    <property type="status" value="NOT_ANNOTATED_CDS"/>
    <property type="molecule type" value="Genomic_DNA"/>
</dbReference>
<reference evidence="12" key="1">
    <citation type="journal article" date="2010" name="Genome Biol.">
        <title>Genome sequence of the necrotrophic plant pathogen Pythium ultimum reveals original pathogenicity mechanisms and effector repertoire.</title>
        <authorList>
            <person name="Levesque C.A."/>
            <person name="Brouwer H."/>
            <person name="Cano L."/>
            <person name="Hamilton J.P."/>
            <person name="Holt C."/>
            <person name="Huitema E."/>
            <person name="Raffaele S."/>
            <person name="Robideau G.P."/>
            <person name="Thines M."/>
            <person name="Win J."/>
            <person name="Zerillo M.M."/>
            <person name="Beakes G.W."/>
            <person name="Boore J.L."/>
            <person name="Busam D."/>
            <person name="Dumas B."/>
            <person name="Ferriera S."/>
            <person name="Fuerstenberg S.I."/>
            <person name="Gachon C.M."/>
            <person name="Gaulin E."/>
            <person name="Govers F."/>
            <person name="Grenville-Briggs L."/>
            <person name="Horner N."/>
            <person name="Hostetler J."/>
            <person name="Jiang R.H."/>
            <person name="Johnson J."/>
            <person name="Krajaejun T."/>
            <person name="Lin H."/>
            <person name="Meijer H.J."/>
            <person name="Moore B."/>
            <person name="Morris P."/>
            <person name="Phuntmart V."/>
            <person name="Puiu D."/>
            <person name="Shetty J."/>
            <person name="Stajich J.E."/>
            <person name="Tripathy S."/>
            <person name="Wawra S."/>
            <person name="van West P."/>
            <person name="Whitty B.R."/>
            <person name="Coutinho P.M."/>
            <person name="Henrissat B."/>
            <person name="Martin F."/>
            <person name="Thomas P.D."/>
            <person name="Tyler B.M."/>
            <person name="De Vries R.P."/>
            <person name="Kamoun S."/>
            <person name="Yandell M."/>
            <person name="Tisserat N."/>
            <person name="Buell C.R."/>
        </authorList>
    </citation>
    <scope>NUCLEOTIDE SEQUENCE</scope>
    <source>
        <strain evidence="12">DAOM:BR144</strain>
    </source>
</reference>
<dbReference type="InterPro" id="IPR048684">
    <property type="entry name" value="COG4_C"/>
</dbReference>
<dbReference type="InterPro" id="IPR048682">
    <property type="entry name" value="COG4"/>
</dbReference>
<sequence>MGRREQQHAELLARLAAVQQQQKQLCIDALSFVDDPAAEEKVAVQKAVHELRLLTPEVTVLSAQTGGVVERIANANEVAEKMTREVRRIDIIQSRMSSCLTQSSQLLNLRNALVGIRRAMQHRNYPEAAKFLKELKEIEKIMPLDVADKLRMDTIENDLKGIIESAFDDGLRNGEKAKIQLYAPLFQIVSKTYEERGYQQLLSYIKTSLDDELSNMATGSFSTREHMEHLTTIFNQIAAVAQEYDQLLKTCFHRVSGTNRLIRETYEIGEKCSVAVLGGYMQQRRFHDRMQTAQLATDNQSTSAIALSAGAMSPGTGAAGGPRTSQTGQSSATTEDEIAVLNEQLNEMALVIQHTQTYERFMRSRVVVTVHAASSIESTTSSDDEDGGDNVQGKYPVLPPSHSSELGKTVQELAGYYCFFENDLLNKAAQKAFQWEEIRLSSGTSTSIPTPGEQVVTFPISSAIDEIFYVSRNSGLRALATGHVDCAAGVLNMINTVLRDALGDTMRMRIRNMGAYVKLSESDTSLLGASSQLRDQMQQQLAKFSKTMGPIQLPTTSATIQAVPEARKELGPDVVMNSLEATADYIGQIKREFESELPQDFPDVPKHILTCLNGLEDSSAELTQLLVASRKKLCKLFEPKIMTFLGGLLATNTKRPVVHYELTEQMFTMNEANDPFAHHFVVCMRDLLGSFQGTLSTTNYSRLVEMTGAMTAEILETKWFQARHVRFNQLGALQFDKDLRVLTSFFSEHCDCREVFAVLTQIAVVLNVDAPDDVLDSFGRKSRGVDWKLSAARVKEVLSRRVEFTDSAINQLNLAL</sequence>
<evidence type="ECO:0000256" key="8">
    <source>
        <dbReference type="ARBA" id="ARBA00031340"/>
    </source>
</evidence>
<keyword evidence="4" id="KW-0813">Transport</keyword>
<dbReference type="Pfam" id="PF20662">
    <property type="entry name" value="COG4_C"/>
    <property type="match status" value="1"/>
</dbReference>
<dbReference type="InParanoid" id="K3WPM2"/>
<reference evidence="11" key="3">
    <citation type="submission" date="2015-02" db="UniProtKB">
        <authorList>
            <consortium name="EnsemblProtists"/>
        </authorList>
    </citation>
    <scope>IDENTIFICATION</scope>
    <source>
        <strain evidence="11">DAOM BR144</strain>
    </source>
</reference>
<dbReference type="PANTHER" id="PTHR24016:SF0">
    <property type="entry name" value="CONSERVED OLIGOMERIC GOLGI COMPLEX SUBUNIT 4"/>
    <property type="match status" value="1"/>
</dbReference>
<accession>K3WPM2</accession>
<keyword evidence="7" id="KW-0472">Membrane</keyword>
<evidence type="ECO:0000256" key="6">
    <source>
        <dbReference type="ARBA" id="ARBA00023034"/>
    </source>
</evidence>
<evidence type="ECO:0000256" key="5">
    <source>
        <dbReference type="ARBA" id="ARBA00022927"/>
    </source>
</evidence>
<dbReference type="EnsemblProtists" id="PYU1_T006914">
    <property type="protein sequence ID" value="PYU1_T006914"/>
    <property type="gene ID" value="PYU1_G006899"/>
</dbReference>
<dbReference type="Proteomes" id="UP000019132">
    <property type="component" value="Unassembled WGS sequence"/>
</dbReference>
<evidence type="ECO:0000256" key="3">
    <source>
        <dbReference type="ARBA" id="ARBA00020975"/>
    </source>
</evidence>
<dbReference type="GO" id="GO:0015031">
    <property type="term" value="P:protein transport"/>
    <property type="evidence" value="ECO:0007669"/>
    <property type="project" value="UniProtKB-KW"/>
</dbReference>
<dbReference type="STRING" id="431595.K3WPM2"/>
<dbReference type="Pfam" id="PF20663">
    <property type="entry name" value="COG4_N"/>
    <property type="match status" value="1"/>
</dbReference>
<dbReference type="eggNOG" id="KOG0412">
    <property type="taxonomic scope" value="Eukaryota"/>
</dbReference>
<keyword evidence="5" id="KW-0653">Protein transport</keyword>
<dbReference type="PANTHER" id="PTHR24016">
    <property type="entry name" value="CONSERVED OLIGOMERIC GOLGI COMPLEX SUBUNIT 4"/>
    <property type="match status" value="1"/>
</dbReference>
<evidence type="ECO:0000256" key="1">
    <source>
        <dbReference type="ARBA" id="ARBA00004395"/>
    </source>
</evidence>
<evidence type="ECO:0000313" key="11">
    <source>
        <dbReference type="EnsemblProtists" id="PYU1_T006914"/>
    </source>
</evidence>
<proteinExistence type="inferred from homology"/>
<evidence type="ECO:0000256" key="7">
    <source>
        <dbReference type="ARBA" id="ARBA00023136"/>
    </source>
</evidence>
<dbReference type="VEuPathDB" id="FungiDB:PYU1_G006899"/>